<dbReference type="InParanoid" id="A0A517SKZ6"/>
<reference evidence="1 2" key="1">
    <citation type="submission" date="2019-02" db="EMBL/GenBank/DDBJ databases">
        <title>Deep-cultivation of Planctomycetes and their phenomic and genomic characterization uncovers novel biology.</title>
        <authorList>
            <person name="Wiegand S."/>
            <person name="Jogler M."/>
            <person name="Boedeker C."/>
            <person name="Pinto D."/>
            <person name="Vollmers J."/>
            <person name="Rivas-Marin E."/>
            <person name="Kohn T."/>
            <person name="Peeters S.H."/>
            <person name="Heuer A."/>
            <person name="Rast P."/>
            <person name="Oberbeckmann S."/>
            <person name="Bunk B."/>
            <person name="Jeske O."/>
            <person name="Meyerdierks A."/>
            <person name="Storesund J.E."/>
            <person name="Kallscheuer N."/>
            <person name="Luecker S."/>
            <person name="Lage O.M."/>
            <person name="Pohl T."/>
            <person name="Merkel B.J."/>
            <person name="Hornburger P."/>
            <person name="Mueller R.-W."/>
            <person name="Bruemmer F."/>
            <person name="Labrenz M."/>
            <person name="Spormann A.M."/>
            <person name="Op den Camp H."/>
            <person name="Overmann J."/>
            <person name="Amann R."/>
            <person name="Jetten M.S.M."/>
            <person name="Mascher T."/>
            <person name="Medema M.H."/>
            <person name="Devos D.P."/>
            <person name="Kaster A.-K."/>
            <person name="Ovreas L."/>
            <person name="Rohde M."/>
            <person name="Galperin M.Y."/>
            <person name="Jogler C."/>
        </authorList>
    </citation>
    <scope>NUCLEOTIDE SEQUENCE [LARGE SCALE GENOMIC DNA]</scope>
    <source>
        <strain evidence="1 2">Pan44</strain>
    </source>
</reference>
<sequence>MDSRMETNPRLQQRLRPFGIGCALFAFIVGLAEGMGPLFTLTTGFTAVHLTNEWMKHRRTTAGSPASHPPAV</sequence>
<keyword evidence="2" id="KW-1185">Reference proteome</keyword>
<dbReference type="KEGG" id="ccos:Pan44_48510"/>
<dbReference type="EMBL" id="CP036271">
    <property type="protein sequence ID" value="QDT56791.1"/>
    <property type="molecule type" value="Genomic_DNA"/>
</dbReference>
<gene>
    <name evidence="1" type="ORF">Pan44_48510</name>
</gene>
<evidence type="ECO:0000313" key="1">
    <source>
        <dbReference type="EMBL" id="QDT56791.1"/>
    </source>
</evidence>
<organism evidence="1 2">
    <name type="scientific">Caulifigura coniformis</name>
    <dbReference type="NCBI Taxonomy" id="2527983"/>
    <lineage>
        <taxon>Bacteria</taxon>
        <taxon>Pseudomonadati</taxon>
        <taxon>Planctomycetota</taxon>
        <taxon>Planctomycetia</taxon>
        <taxon>Planctomycetales</taxon>
        <taxon>Planctomycetaceae</taxon>
        <taxon>Caulifigura</taxon>
    </lineage>
</organism>
<dbReference type="Proteomes" id="UP000315700">
    <property type="component" value="Chromosome"/>
</dbReference>
<dbReference type="AlphaFoldDB" id="A0A517SKZ6"/>
<accession>A0A517SKZ6</accession>
<evidence type="ECO:0000313" key="2">
    <source>
        <dbReference type="Proteomes" id="UP000315700"/>
    </source>
</evidence>
<dbReference type="RefSeq" id="WP_145034215.1">
    <property type="nucleotide sequence ID" value="NZ_CP036271.1"/>
</dbReference>
<protein>
    <submittedName>
        <fullName evidence="1">Uncharacterized protein</fullName>
    </submittedName>
</protein>
<name>A0A517SKZ6_9PLAN</name>
<proteinExistence type="predicted"/>